<evidence type="ECO:0000256" key="2">
    <source>
        <dbReference type="ARBA" id="ARBA00022801"/>
    </source>
</evidence>
<dbReference type="InterPro" id="IPR027417">
    <property type="entry name" value="P-loop_NTPase"/>
</dbReference>
<dbReference type="EMBL" id="BSOR01000017">
    <property type="protein sequence ID" value="GLR63739.1"/>
    <property type="molecule type" value="Genomic_DNA"/>
</dbReference>
<feature type="binding site" evidence="5">
    <location>
        <begin position="36"/>
        <end position="43"/>
    </location>
    <ligand>
        <name>ATP</name>
        <dbReference type="ChEBI" id="CHEBI:30616"/>
    </ligand>
</feature>
<keyword evidence="1 5" id="KW-0547">Nucleotide-binding</keyword>
<organism evidence="7 8">
    <name type="scientific">Marinospirillum insulare</name>
    <dbReference type="NCBI Taxonomy" id="217169"/>
    <lineage>
        <taxon>Bacteria</taxon>
        <taxon>Pseudomonadati</taxon>
        <taxon>Pseudomonadota</taxon>
        <taxon>Gammaproteobacteria</taxon>
        <taxon>Oceanospirillales</taxon>
        <taxon>Oceanospirillaceae</taxon>
        <taxon>Marinospirillum</taxon>
    </lineage>
</organism>
<evidence type="ECO:0000259" key="6">
    <source>
        <dbReference type="PROSITE" id="PS51198"/>
    </source>
</evidence>
<keyword evidence="3 5" id="KW-0347">Helicase</keyword>
<name>A0ABQ5ZUR2_9GAMM</name>
<accession>A0ABQ5ZUR2</accession>
<sequence>MNQAALDTPPPETGLTMTVPQLGVVHHGDGPLLVLAGAGSGKTASIVTRAGRMINEGKLPEHHLMLTFSKKAAEEMRNRLDGLVGNALSDRMQIRTFHAFGDQFIRAYPAECGRQPDHTVLDERDQRNLFARMLKELFKVDCLSFGWIYYSSLIRSKWPLTIGIFNCWT</sequence>
<dbReference type="PANTHER" id="PTHR11070">
    <property type="entry name" value="UVRD / RECB / PCRA DNA HELICASE FAMILY MEMBER"/>
    <property type="match status" value="1"/>
</dbReference>
<evidence type="ECO:0000313" key="7">
    <source>
        <dbReference type="EMBL" id="GLR63739.1"/>
    </source>
</evidence>
<evidence type="ECO:0000256" key="1">
    <source>
        <dbReference type="ARBA" id="ARBA00022741"/>
    </source>
</evidence>
<keyword evidence="2 5" id="KW-0378">Hydrolase</keyword>
<dbReference type="Proteomes" id="UP001156682">
    <property type="component" value="Unassembled WGS sequence"/>
</dbReference>
<protein>
    <recommendedName>
        <fullName evidence="6">UvrD-like helicase ATP-binding domain-containing protein</fullName>
    </recommendedName>
</protein>
<proteinExistence type="predicted"/>
<dbReference type="Pfam" id="PF00580">
    <property type="entry name" value="UvrD-helicase"/>
    <property type="match status" value="1"/>
</dbReference>
<dbReference type="CDD" id="cd17932">
    <property type="entry name" value="DEXQc_UvrD"/>
    <property type="match status" value="1"/>
</dbReference>
<dbReference type="SUPFAM" id="SSF52540">
    <property type="entry name" value="P-loop containing nucleoside triphosphate hydrolases"/>
    <property type="match status" value="1"/>
</dbReference>
<dbReference type="InterPro" id="IPR000212">
    <property type="entry name" value="DNA_helicase_UvrD/REP"/>
</dbReference>
<gene>
    <name evidence="7" type="ORF">GCM10007878_11740</name>
</gene>
<evidence type="ECO:0000256" key="3">
    <source>
        <dbReference type="ARBA" id="ARBA00022806"/>
    </source>
</evidence>
<keyword evidence="8" id="KW-1185">Reference proteome</keyword>
<evidence type="ECO:0000256" key="4">
    <source>
        <dbReference type="ARBA" id="ARBA00022840"/>
    </source>
</evidence>
<dbReference type="PROSITE" id="PS51198">
    <property type="entry name" value="UVRD_HELICASE_ATP_BIND"/>
    <property type="match status" value="1"/>
</dbReference>
<dbReference type="Gene3D" id="3.40.50.300">
    <property type="entry name" value="P-loop containing nucleotide triphosphate hydrolases"/>
    <property type="match status" value="1"/>
</dbReference>
<feature type="domain" description="UvrD-like helicase ATP-binding" evidence="6">
    <location>
        <begin position="15"/>
        <end position="169"/>
    </location>
</feature>
<dbReference type="RefSeq" id="WP_027850871.1">
    <property type="nucleotide sequence ID" value="NZ_BSOR01000017.1"/>
</dbReference>
<keyword evidence="4 5" id="KW-0067">ATP-binding</keyword>
<reference evidence="8" key="1">
    <citation type="journal article" date="2019" name="Int. J. Syst. Evol. Microbiol.">
        <title>The Global Catalogue of Microorganisms (GCM) 10K type strain sequencing project: providing services to taxonomists for standard genome sequencing and annotation.</title>
        <authorList>
            <consortium name="The Broad Institute Genomics Platform"/>
            <consortium name="The Broad Institute Genome Sequencing Center for Infectious Disease"/>
            <person name="Wu L."/>
            <person name="Ma J."/>
        </authorList>
    </citation>
    <scope>NUCLEOTIDE SEQUENCE [LARGE SCALE GENOMIC DNA]</scope>
    <source>
        <strain evidence="8">NBRC 100033</strain>
    </source>
</reference>
<evidence type="ECO:0000256" key="5">
    <source>
        <dbReference type="PROSITE-ProRule" id="PRU00560"/>
    </source>
</evidence>
<evidence type="ECO:0000313" key="8">
    <source>
        <dbReference type="Proteomes" id="UP001156682"/>
    </source>
</evidence>
<comment type="caution">
    <text evidence="7">The sequence shown here is derived from an EMBL/GenBank/DDBJ whole genome shotgun (WGS) entry which is preliminary data.</text>
</comment>
<dbReference type="InterPro" id="IPR014016">
    <property type="entry name" value="UvrD-like_ATP-bd"/>
</dbReference>